<dbReference type="EMBL" id="UINC01030659">
    <property type="protein sequence ID" value="SVB15411.1"/>
    <property type="molecule type" value="Genomic_DNA"/>
</dbReference>
<dbReference type="InterPro" id="IPR001444">
    <property type="entry name" value="Flag_bb_rod_N"/>
</dbReference>
<sequence length="532" mass="56931">MSTNGQNIDGFSTALSGLNAQQSKLEVVGNNIANINTIGFKSTRMTFAEQFGSTIGISYTPLKQGGFQATGNVTDLGIKGNSFFILKNNEDQYFTRDGGFSVDKDGVFVNGQGFAVQGWMIDPKDNTNKSNELGNIVIDHNFMAEAQPTNNVWLTGNLNAGLNPENEVWSSVNPLTISADGIEELADEESEINSLNQTTSPFQSGDIIHISGTDRAGNEITSSFIFGDDFDGTTIAGLMSKINGAFGNESEVQLLEGKILLSDKETGDSETTINVFSDEQNTGKINIPGFANITAGYTPIVTTSMVVYDALGKAHELTVQYEKTINPGEWNVMIDSNGSGTVVDGGTGTLTFDANGSFLNFEYGDSSTEFVLDPGNGTPLLNINFNMNIHEGFIGLTQFDSVSSLSLRSQDGKQSGILTGFNVDADGIIKGMFSNGEVIDLSQIATAQFANADGLRKEGGSLYMESKESGTSQIEVANENASTISSGVLEMSNVDLANQFTQMIEAQRGFQATSRVVTTLNEVMEEASRLKR</sequence>
<protein>
    <recommendedName>
        <fullName evidence="3">Flagellar hook protein FlgE</fullName>
    </recommendedName>
</protein>
<evidence type="ECO:0000259" key="5">
    <source>
        <dbReference type="Pfam" id="PF00460"/>
    </source>
</evidence>
<dbReference type="NCBIfam" id="TIGR03506">
    <property type="entry name" value="FlgEFG_subfam"/>
    <property type="match status" value="2"/>
</dbReference>
<dbReference type="Pfam" id="PF22692">
    <property type="entry name" value="LlgE_F_G_D1"/>
    <property type="match status" value="1"/>
</dbReference>
<name>A0A382BPF4_9ZZZZ</name>
<evidence type="ECO:0000256" key="1">
    <source>
        <dbReference type="ARBA" id="ARBA00004117"/>
    </source>
</evidence>
<feature type="domain" description="Flagellar basal-body/hook protein C-terminal" evidence="6">
    <location>
        <begin position="486"/>
        <end position="530"/>
    </location>
</feature>
<evidence type="ECO:0000259" key="6">
    <source>
        <dbReference type="Pfam" id="PF06429"/>
    </source>
</evidence>
<evidence type="ECO:0000256" key="4">
    <source>
        <dbReference type="ARBA" id="ARBA00023143"/>
    </source>
</evidence>
<dbReference type="Pfam" id="PF06429">
    <property type="entry name" value="Flg_bbr_C"/>
    <property type="match status" value="1"/>
</dbReference>
<keyword evidence="4" id="KW-0975">Bacterial flagellum</keyword>
<dbReference type="AlphaFoldDB" id="A0A382BPF4"/>
<dbReference type="InterPro" id="IPR020013">
    <property type="entry name" value="Flagellar_FlgE/F/G"/>
</dbReference>
<dbReference type="InterPro" id="IPR053967">
    <property type="entry name" value="LlgE_F_G-like_D1"/>
</dbReference>
<feature type="domain" description="Flagellar basal body rod protein N-terminal" evidence="5">
    <location>
        <begin position="13"/>
        <end position="41"/>
    </location>
</feature>
<dbReference type="GO" id="GO:0009424">
    <property type="term" value="C:bacterial-type flagellum hook"/>
    <property type="evidence" value="ECO:0007669"/>
    <property type="project" value="TreeGrafter"/>
</dbReference>
<dbReference type="Pfam" id="PF07559">
    <property type="entry name" value="FlgE_D2"/>
    <property type="match status" value="1"/>
</dbReference>
<feature type="domain" description="Flagellar hook protein FlgE/F/G-like D1" evidence="8">
    <location>
        <begin position="78"/>
        <end position="141"/>
    </location>
</feature>
<dbReference type="PROSITE" id="PS00588">
    <property type="entry name" value="FLAGELLA_BB_ROD"/>
    <property type="match status" value="1"/>
</dbReference>
<proteinExistence type="inferred from homology"/>
<dbReference type="GO" id="GO:0009425">
    <property type="term" value="C:bacterial-type flagellum basal body"/>
    <property type="evidence" value="ECO:0007669"/>
    <property type="project" value="UniProtKB-SubCell"/>
</dbReference>
<evidence type="ECO:0000256" key="3">
    <source>
        <dbReference type="ARBA" id="ARBA00019015"/>
    </source>
</evidence>
<evidence type="ECO:0000256" key="2">
    <source>
        <dbReference type="ARBA" id="ARBA00009677"/>
    </source>
</evidence>
<comment type="subcellular location">
    <subcellularLocation>
        <location evidence="1">Bacterial flagellum basal body</location>
    </subcellularLocation>
</comment>
<evidence type="ECO:0000259" key="7">
    <source>
        <dbReference type="Pfam" id="PF07559"/>
    </source>
</evidence>
<dbReference type="GO" id="GO:0005829">
    <property type="term" value="C:cytosol"/>
    <property type="evidence" value="ECO:0007669"/>
    <property type="project" value="TreeGrafter"/>
</dbReference>
<comment type="similarity">
    <text evidence="2">Belongs to the flagella basal body rod proteins family.</text>
</comment>
<organism evidence="9">
    <name type="scientific">marine metagenome</name>
    <dbReference type="NCBI Taxonomy" id="408172"/>
    <lineage>
        <taxon>unclassified sequences</taxon>
        <taxon>metagenomes</taxon>
        <taxon>ecological metagenomes</taxon>
    </lineage>
</organism>
<dbReference type="PANTHER" id="PTHR30435:SF1">
    <property type="entry name" value="FLAGELLAR HOOK PROTEIN FLGE"/>
    <property type="match status" value="1"/>
</dbReference>
<dbReference type="Gene3D" id="2.60.98.20">
    <property type="entry name" value="Flagellar hook protein FlgE"/>
    <property type="match status" value="1"/>
</dbReference>
<evidence type="ECO:0000259" key="8">
    <source>
        <dbReference type="Pfam" id="PF22692"/>
    </source>
</evidence>
<accession>A0A382BPF4</accession>
<dbReference type="InterPro" id="IPR019776">
    <property type="entry name" value="Flagellar_basal_body_rod_CS"/>
</dbReference>
<dbReference type="InterPro" id="IPR037058">
    <property type="entry name" value="Falgellar_hook_FlgE_sf"/>
</dbReference>
<dbReference type="PANTHER" id="PTHR30435">
    <property type="entry name" value="FLAGELLAR PROTEIN"/>
    <property type="match status" value="1"/>
</dbReference>
<dbReference type="GO" id="GO:0071978">
    <property type="term" value="P:bacterial-type flagellum-dependent swarming motility"/>
    <property type="evidence" value="ECO:0007669"/>
    <property type="project" value="TreeGrafter"/>
</dbReference>
<dbReference type="InterPro" id="IPR010930">
    <property type="entry name" value="Flg_bb/hook_C_dom"/>
</dbReference>
<evidence type="ECO:0000313" key="9">
    <source>
        <dbReference type="EMBL" id="SVB15411.1"/>
    </source>
</evidence>
<dbReference type="InterPro" id="IPR037925">
    <property type="entry name" value="FlgE/F/G-like"/>
</dbReference>
<dbReference type="InterPro" id="IPR011491">
    <property type="entry name" value="FlgE_D2"/>
</dbReference>
<feature type="domain" description="Flagellar hook protein FlgE D2" evidence="7">
    <location>
        <begin position="302"/>
        <end position="412"/>
    </location>
</feature>
<dbReference type="SUPFAM" id="SSF117143">
    <property type="entry name" value="Flagellar hook protein flgE"/>
    <property type="match status" value="1"/>
</dbReference>
<dbReference type="Pfam" id="PF00460">
    <property type="entry name" value="Flg_bb_rod"/>
    <property type="match status" value="1"/>
</dbReference>
<gene>
    <name evidence="9" type="ORF">METZ01_LOCUS168265</name>
</gene>
<reference evidence="9" key="1">
    <citation type="submission" date="2018-05" db="EMBL/GenBank/DDBJ databases">
        <authorList>
            <person name="Lanie J.A."/>
            <person name="Ng W.-L."/>
            <person name="Kazmierczak K.M."/>
            <person name="Andrzejewski T.M."/>
            <person name="Davidsen T.M."/>
            <person name="Wayne K.J."/>
            <person name="Tettelin H."/>
            <person name="Glass J.I."/>
            <person name="Rusch D."/>
            <person name="Podicherti R."/>
            <person name="Tsui H.-C.T."/>
            <person name="Winkler M.E."/>
        </authorList>
    </citation>
    <scope>NUCLEOTIDE SEQUENCE</scope>
</reference>